<proteinExistence type="predicted"/>
<accession>A0A8S5L8B1</accession>
<name>A0A8S5L8B1_9CAUD</name>
<sequence>MAKDVIVVVQRDALPSEKESLDILLVSTTGAYPVGTYRDVESVKAVYGPEGACPNAKVVRKATTLLNQGKTTLATSLVSKFKIVSFDPANPVVAAAAKLVCTFSGSVDIAARKNLWFRFGGDSKAVVKITASSAVTSANDLAALFNSTSFTKGGKTYSAAVSDATVTFTATEEGEADTIPETVDVFTDEHLSKPVTTECTAPTAKFTNGKFTNGKDAKTAAESFIEQIKKFQSEVDNDWYYLLTDKDEDEYVIALAKFAEASEPSEAELGAGVEDHRKFYMGQTSNKAFVCNTARAAVIYADADNLNEEPDASYTGNVGPFYPTSVTWKFKRPQDGNASTTKLITLPLLTDGEREALLENHVNFLTEEYKRQYVKDGTCLNGEFIDVVLGGDWIAKRMRDLLYDILLENANINYGDDGFGMIGTAVLQALAEATDLNIIARDPESKTGVFTVVIPKYAESTEDQRRNRVMPDITWEAQLAGAVHQVKTKGVLRATL</sequence>
<evidence type="ECO:0000313" key="1">
    <source>
        <dbReference type="EMBL" id="DAD66192.1"/>
    </source>
</evidence>
<reference evidence="1" key="1">
    <citation type="journal article" date="2021" name="Proc. Natl. Acad. Sci. U.S.A.">
        <title>A Catalog of Tens of Thousands of Viruses from Human Metagenomes Reveals Hidden Associations with Chronic Diseases.</title>
        <authorList>
            <person name="Tisza M.J."/>
            <person name="Buck C.B."/>
        </authorList>
    </citation>
    <scope>NUCLEOTIDE SEQUENCE</scope>
    <source>
        <strain evidence="1">CtjfQ5</strain>
    </source>
</reference>
<organism evidence="1">
    <name type="scientific">Siphoviridae sp. ctjfQ5</name>
    <dbReference type="NCBI Taxonomy" id="2823594"/>
    <lineage>
        <taxon>Viruses</taxon>
        <taxon>Duplodnaviria</taxon>
        <taxon>Heunggongvirae</taxon>
        <taxon>Uroviricota</taxon>
        <taxon>Caudoviricetes</taxon>
    </lineage>
</organism>
<dbReference type="EMBL" id="BK014655">
    <property type="protein sequence ID" value="DAD66192.1"/>
    <property type="molecule type" value="Genomic_DNA"/>
</dbReference>
<protein>
    <submittedName>
        <fullName evidence="1">Tail sheath protein</fullName>
    </submittedName>
</protein>